<dbReference type="InterPro" id="IPR050789">
    <property type="entry name" value="Diverse_Enzym_Activities"/>
</dbReference>
<name>A0A167NSC5_CALVF</name>
<dbReference type="SUPFAM" id="SSF56601">
    <property type="entry name" value="beta-lactamase/transpeptidase-like"/>
    <property type="match status" value="1"/>
</dbReference>
<dbReference type="EMBL" id="KV417277">
    <property type="protein sequence ID" value="KZO98013.1"/>
    <property type="molecule type" value="Genomic_DNA"/>
</dbReference>
<sequence>MPQPSGDTLFAWGLPTLDSLLKEYTSKPDGIPGVSLVVTRASGNIYEGSAGVRDLAKPETPMTVDTVLWIASMTKAITSICAMIVVERGLIGLDDDLRNIIPELKDLQVVDRTKPYEDGNYTLKPAQKAVTLRHMLTHSHGILYSYWYPHTQAYAAAHGIPSLHSGKRAAFKFPLWHEAGEEWHYGMGIDYAGFVIEHVSGLKLGEFMRENLFEPLGMASTSFNMRPDMLARKATPYHRTEGKIVPNDTGFLPFDVEPEQEAGGGGLWSCAEDYAKFLRMILNGGKSPDGRQLIKKETLELGMQGHLEAAAKKSLNDTDLTAIDSQFGGVKRDYGLFGMTFEEDLPTGRPAGSIQWDGAPSCHWFVDTKTDVALVQCVQILPFGDPEVQKLLRAVELAVYKSLKA</sequence>
<protein>
    <submittedName>
        <fullName evidence="2">Beta-lactamase</fullName>
    </submittedName>
</protein>
<keyword evidence="3" id="KW-1185">Reference proteome</keyword>
<evidence type="ECO:0000313" key="2">
    <source>
        <dbReference type="EMBL" id="KZO98013.1"/>
    </source>
</evidence>
<dbReference type="Gene3D" id="3.40.710.10">
    <property type="entry name" value="DD-peptidase/beta-lactamase superfamily"/>
    <property type="match status" value="1"/>
</dbReference>
<dbReference type="PANTHER" id="PTHR43283">
    <property type="entry name" value="BETA-LACTAMASE-RELATED"/>
    <property type="match status" value="1"/>
</dbReference>
<accession>A0A167NSC5</accession>
<evidence type="ECO:0000313" key="3">
    <source>
        <dbReference type="Proteomes" id="UP000076738"/>
    </source>
</evidence>
<dbReference type="InterPro" id="IPR001466">
    <property type="entry name" value="Beta-lactam-related"/>
</dbReference>
<gene>
    <name evidence="2" type="ORF">CALVIDRAFT_535611</name>
</gene>
<dbReference type="PANTHER" id="PTHR43283:SF3">
    <property type="entry name" value="BETA-LACTAMASE FAMILY PROTEIN (AFU_ORTHOLOGUE AFUA_5G07500)"/>
    <property type="match status" value="1"/>
</dbReference>
<dbReference type="STRING" id="1330018.A0A167NSC5"/>
<dbReference type="Proteomes" id="UP000076738">
    <property type="component" value="Unassembled WGS sequence"/>
</dbReference>
<dbReference type="AlphaFoldDB" id="A0A167NSC5"/>
<organism evidence="2 3">
    <name type="scientific">Calocera viscosa (strain TUFC12733)</name>
    <dbReference type="NCBI Taxonomy" id="1330018"/>
    <lineage>
        <taxon>Eukaryota</taxon>
        <taxon>Fungi</taxon>
        <taxon>Dikarya</taxon>
        <taxon>Basidiomycota</taxon>
        <taxon>Agaricomycotina</taxon>
        <taxon>Dacrymycetes</taxon>
        <taxon>Dacrymycetales</taxon>
        <taxon>Dacrymycetaceae</taxon>
        <taxon>Calocera</taxon>
    </lineage>
</organism>
<dbReference type="Pfam" id="PF00144">
    <property type="entry name" value="Beta-lactamase"/>
    <property type="match status" value="1"/>
</dbReference>
<dbReference type="OrthoDB" id="428260at2759"/>
<evidence type="ECO:0000259" key="1">
    <source>
        <dbReference type="Pfam" id="PF00144"/>
    </source>
</evidence>
<feature type="domain" description="Beta-lactamase-related" evidence="1">
    <location>
        <begin position="29"/>
        <end position="383"/>
    </location>
</feature>
<dbReference type="InterPro" id="IPR012338">
    <property type="entry name" value="Beta-lactam/transpept-like"/>
</dbReference>
<reference evidence="2 3" key="1">
    <citation type="journal article" date="2016" name="Mol. Biol. Evol.">
        <title>Comparative Genomics of Early-Diverging Mushroom-Forming Fungi Provides Insights into the Origins of Lignocellulose Decay Capabilities.</title>
        <authorList>
            <person name="Nagy L.G."/>
            <person name="Riley R."/>
            <person name="Tritt A."/>
            <person name="Adam C."/>
            <person name="Daum C."/>
            <person name="Floudas D."/>
            <person name="Sun H."/>
            <person name="Yadav J.S."/>
            <person name="Pangilinan J."/>
            <person name="Larsson K.H."/>
            <person name="Matsuura K."/>
            <person name="Barry K."/>
            <person name="Labutti K."/>
            <person name="Kuo R."/>
            <person name="Ohm R.A."/>
            <person name="Bhattacharya S.S."/>
            <person name="Shirouzu T."/>
            <person name="Yoshinaga Y."/>
            <person name="Martin F.M."/>
            <person name="Grigoriev I.V."/>
            <person name="Hibbett D.S."/>
        </authorList>
    </citation>
    <scope>NUCLEOTIDE SEQUENCE [LARGE SCALE GENOMIC DNA]</scope>
    <source>
        <strain evidence="2 3">TUFC12733</strain>
    </source>
</reference>
<proteinExistence type="predicted"/>